<protein>
    <submittedName>
        <fullName evidence="2">Class I SAM-dependent methyltransferase</fullName>
        <ecNumber evidence="2">2.1.1.-</ecNumber>
    </submittedName>
</protein>
<evidence type="ECO:0000313" key="2">
    <source>
        <dbReference type="EMBL" id="MFC6591986.1"/>
    </source>
</evidence>
<keyword evidence="2" id="KW-0808">Transferase</keyword>
<sequence length="212" mass="22839">MHSGPPLTLAQRSNFLALTAWGYSLWRARALTLLSGNSFSLAREAALFCTLCTPRPGSRWLDVGTSAGFYAGVLHRQGCKVWAADLSPAMLRVAERREGSGICWQQVNLEHSGWPAAQFEGITVGATLNETASPARLLSELERLLRPGGTLWLMWVPGTAGPGQGILQRVAGLHFPSLARVQSLLPGCSLRHAVRFGAVQFAQFTREGGGES</sequence>
<dbReference type="InterPro" id="IPR029063">
    <property type="entry name" value="SAM-dependent_MTases_sf"/>
</dbReference>
<dbReference type="Gene3D" id="3.40.50.150">
    <property type="entry name" value="Vaccinia Virus protein VP39"/>
    <property type="match status" value="1"/>
</dbReference>
<dbReference type="Proteomes" id="UP001596297">
    <property type="component" value="Unassembled WGS sequence"/>
</dbReference>
<dbReference type="InterPro" id="IPR050508">
    <property type="entry name" value="Methyltransf_Superfamily"/>
</dbReference>
<feature type="domain" description="Methyltransferase type 11" evidence="1">
    <location>
        <begin position="61"/>
        <end position="152"/>
    </location>
</feature>
<name>A0ABW1YCD0_9DEIO</name>
<dbReference type="CDD" id="cd02440">
    <property type="entry name" value="AdoMet_MTases"/>
    <property type="match status" value="1"/>
</dbReference>
<evidence type="ECO:0000313" key="3">
    <source>
        <dbReference type="Proteomes" id="UP001596297"/>
    </source>
</evidence>
<dbReference type="RefSeq" id="WP_380083002.1">
    <property type="nucleotide sequence ID" value="NZ_JBHSWD010000001.1"/>
</dbReference>
<dbReference type="GO" id="GO:0032259">
    <property type="term" value="P:methylation"/>
    <property type="evidence" value="ECO:0007669"/>
    <property type="project" value="UniProtKB-KW"/>
</dbReference>
<comment type="caution">
    <text evidence="2">The sequence shown here is derived from an EMBL/GenBank/DDBJ whole genome shotgun (WGS) entry which is preliminary data.</text>
</comment>
<dbReference type="InterPro" id="IPR013216">
    <property type="entry name" value="Methyltransf_11"/>
</dbReference>
<dbReference type="SUPFAM" id="SSF53335">
    <property type="entry name" value="S-adenosyl-L-methionine-dependent methyltransferases"/>
    <property type="match status" value="1"/>
</dbReference>
<proteinExistence type="predicted"/>
<reference evidence="3" key="1">
    <citation type="journal article" date="2019" name="Int. J. Syst. Evol. Microbiol.">
        <title>The Global Catalogue of Microorganisms (GCM) 10K type strain sequencing project: providing services to taxonomists for standard genome sequencing and annotation.</title>
        <authorList>
            <consortium name="The Broad Institute Genomics Platform"/>
            <consortium name="The Broad Institute Genome Sequencing Center for Infectious Disease"/>
            <person name="Wu L."/>
            <person name="Ma J."/>
        </authorList>
    </citation>
    <scope>NUCLEOTIDE SEQUENCE [LARGE SCALE GENOMIC DNA]</scope>
    <source>
        <strain evidence="3">CGMCC 1.15772</strain>
    </source>
</reference>
<dbReference type="GO" id="GO:0008168">
    <property type="term" value="F:methyltransferase activity"/>
    <property type="evidence" value="ECO:0007669"/>
    <property type="project" value="UniProtKB-KW"/>
</dbReference>
<dbReference type="EC" id="2.1.1.-" evidence="2"/>
<keyword evidence="3" id="KW-1185">Reference proteome</keyword>
<dbReference type="EMBL" id="JBHSWD010000001">
    <property type="protein sequence ID" value="MFC6591986.1"/>
    <property type="molecule type" value="Genomic_DNA"/>
</dbReference>
<dbReference type="PANTHER" id="PTHR42912">
    <property type="entry name" value="METHYLTRANSFERASE"/>
    <property type="match status" value="1"/>
</dbReference>
<keyword evidence="2" id="KW-0489">Methyltransferase</keyword>
<accession>A0ABW1YCD0</accession>
<gene>
    <name evidence="2" type="ORF">ACFP81_08195</name>
</gene>
<dbReference type="Pfam" id="PF08241">
    <property type="entry name" value="Methyltransf_11"/>
    <property type="match status" value="1"/>
</dbReference>
<organism evidence="2 3">
    <name type="scientific">Deinococcus lacus</name>
    <dbReference type="NCBI Taxonomy" id="392561"/>
    <lineage>
        <taxon>Bacteria</taxon>
        <taxon>Thermotogati</taxon>
        <taxon>Deinococcota</taxon>
        <taxon>Deinococci</taxon>
        <taxon>Deinococcales</taxon>
        <taxon>Deinococcaceae</taxon>
        <taxon>Deinococcus</taxon>
    </lineage>
</organism>
<evidence type="ECO:0000259" key="1">
    <source>
        <dbReference type="Pfam" id="PF08241"/>
    </source>
</evidence>